<dbReference type="Proteomes" id="UP001194468">
    <property type="component" value="Unassembled WGS sequence"/>
</dbReference>
<organism evidence="1 2">
    <name type="scientific">Boletus edulis BED1</name>
    <dbReference type="NCBI Taxonomy" id="1328754"/>
    <lineage>
        <taxon>Eukaryota</taxon>
        <taxon>Fungi</taxon>
        <taxon>Dikarya</taxon>
        <taxon>Basidiomycota</taxon>
        <taxon>Agaricomycotina</taxon>
        <taxon>Agaricomycetes</taxon>
        <taxon>Agaricomycetidae</taxon>
        <taxon>Boletales</taxon>
        <taxon>Boletineae</taxon>
        <taxon>Boletaceae</taxon>
        <taxon>Boletoideae</taxon>
        <taxon>Boletus</taxon>
    </lineage>
</organism>
<reference evidence="1" key="1">
    <citation type="submission" date="2019-10" db="EMBL/GenBank/DDBJ databases">
        <authorList>
            <consortium name="DOE Joint Genome Institute"/>
            <person name="Kuo A."/>
            <person name="Miyauchi S."/>
            <person name="Kiss E."/>
            <person name="Drula E."/>
            <person name="Kohler A."/>
            <person name="Sanchez-Garcia M."/>
            <person name="Andreopoulos B."/>
            <person name="Barry K.W."/>
            <person name="Bonito G."/>
            <person name="Buee M."/>
            <person name="Carver A."/>
            <person name="Chen C."/>
            <person name="Cichocki N."/>
            <person name="Clum A."/>
            <person name="Culley D."/>
            <person name="Crous P.W."/>
            <person name="Fauchery L."/>
            <person name="Girlanda M."/>
            <person name="Hayes R."/>
            <person name="Keri Z."/>
            <person name="LaButti K."/>
            <person name="Lipzen A."/>
            <person name="Lombard V."/>
            <person name="Magnuson J."/>
            <person name="Maillard F."/>
            <person name="Morin E."/>
            <person name="Murat C."/>
            <person name="Nolan M."/>
            <person name="Ohm R."/>
            <person name="Pangilinan J."/>
            <person name="Pereira M."/>
            <person name="Perotto S."/>
            <person name="Peter M."/>
            <person name="Riley R."/>
            <person name="Sitrit Y."/>
            <person name="Stielow B."/>
            <person name="Szollosi G."/>
            <person name="Zifcakova L."/>
            <person name="Stursova M."/>
            <person name="Spatafora J.W."/>
            <person name="Tedersoo L."/>
            <person name="Vaario L.-M."/>
            <person name="Yamada A."/>
            <person name="Yan M."/>
            <person name="Wang P."/>
            <person name="Xu J."/>
            <person name="Bruns T."/>
            <person name="Baldrian P."/>
            <person name="Vilgalys R."/>
            <person name="Henrissat B."/>
            <person name="Grigoriev I.V."/>
            <person name="Hibbett D."/>
            <person name="Nagy L.G."/>
            <person name="Martin F.M."/>
        </authorList>
    </citation>
    <scope>NUCLEOTIDE SEQUENCE</scope>
    <source>
        <strain evidence="1">BED1</strain>
    </source>
</reference>
<comment type="caution">
    <text evidence="1">The sequence shown here is derived from an EMBL/GenBank/DDBJ whole genome shotgun (WGS) entry which is preliminary data.</text>
</comment>
<gene>
    <name evidence="1" type="ORF">L210DRAFT_3535975</name>
</gene>
<protein>
    <submittedName>
        <fullName evidence="1">Uncharacterized protein</fullName>
    </submittedName>
</protein>
<evidence type="ECO:0000313" key="2">
    <source>
        <dbReference type="Proteomes" id="UP001194468"/>
    </source>
</evidence>
<keyword evidence="2" id="KW-1185">Reference proteome</keyword>
<name>A0AAD4GG93_BOLED</name>
<reference evidence="1" key="2">
    <citation type="journal article" date="2020" name="Nat. Commun.">
        <title>Large-scale genome sequencing of mycorrhizal fungi provides insights into the early evolution of symbiotic traits.</title>
        <authorList>
            <person name="Miyauchi S."/>
            <person name="Kiss E."/>
            <person name="Kuo A."/>
            <person name="Drula E."/>
            <person name="Kohler A."/>
            <person name="Sanchez-Garcia M."/>
            <person name="Morin E."/>
            <person name="Andreopoulos B."/>
            <person name="Barry K.W."/>
            <person name="Bonito G."/>
            <person name="Buee M."/>
            <person name="Carver A."/>
            <person name="Chen C."/>
            <person name="Cichocki N."/>
            <person name="Clum A."/>
            <person name="Culley D."/>
            <person name="Crous P.W."/>
            <person name="Fauchery L."/>
            <person name="Girlanda M."/>
            <person name="Hayes R.D."/>
            <person name="Keri Z."/>
            <person name="LaButti K."/>
            <person name="Lipzen A."/>
            <person name="Lombard V."/>
            <person name="Magnuson J."/>
            <person name="Maillard F."/>
            <person name="Murat C."/>
            <person name="Nolan M."/>
            <person name="Ohm R.A."/>
            <person name="Pangilinan J."/>
            <person name="Pereira M.F."/>
            <person name="Perotto S."/>
            <person name="Peter M."/>
            <person name="Pfister S."/>
            <person name="Riley R."/>
            <person name="Sitrit Y."/>
            <person name="Stielow J.B."/>
            <person name="Szollosi G."/>
            <person name="Zifcakova L."/>
            <person name="Stursova M."/>
            <person name="Spatafora J.W."/>
            <person name="Tedersoo L."/>
            <person name="Vaario L.M."/>
            <person name="Yamada A."/>
            <person name="Yan M."/>
            <person name="Wang P."/>
            <person name="Xu J."/>
            <person name="Bruns T."/>
            <person name="Baldrian P."/>
            <person name="Vilgalys R."/>
            <person name="Dunand C."/>
            <person name="Henrissat B."/>
            <person name="Grigoriev I.V."/>
            <person name="Hibbett D."/>
            <person name="Nagy L.G."/>
            <person name="Martin F.M."/>
        </authorList>
    </citation>
    <scope>NUCLEOTIDE SEQUENCE</scope>
    <source>
        <strain evidence="1">BED1</strain>
    </source>
</reference>
<proteinExistence type="predicted"/>
<accession>A0AAD4GG93</accession>
<dbReference type="EMBL" id="WHUW01000009">
    <property type="protein sequence ID" value="KAF8442177.1"/>
    <property type="molecule type" value="Genomic_DNA"/>
</dbReference>
<evidence type="ECO:0000313" key="1">
    <source>
        <dbReference type="EMBL" id="KAF8442177.1"/>
    </source>
</evidence>
<dbReference type="AlphaFoldDB" id="A0AAD4GG93"/>
<sequence>MAKTCVIVAIACLHPVSMPPSCLLSGQLLLRVVIRSNSPPSCDESCSGIHPCGEFRLITSPHFQQLHIVCRCYQTARTFPILVSPFSCYPPRLFIPRRIFGAITLRVCTAFYLVSLANPQRSNYSPSRGNGSAMLNVTAVVITSIMGSCHLHGQSVWSIEFQIQN</sequence>